<gene>
    <name evidence="8" type="primary">tagF</name>
    <name evidence="8" type="ORF">FX981_02057</name>
</gene>
<feature type="compositionally biased region" description="Acidic residues" evidence="7">
    <location>
        <begin position="96"/>
        <end position="122"/>
    </location>
</feature>
<protein>
    <submittedName>
        <fullName evidence="8">Teichoic acid poly(Glycerol phosphate) polymerase</fullName>
        <ecNumber evidence="8">2.7.8.12</ecNumber>
    </submittedName>
</protein>
<sequence length="759" mass="90137">MIEEGIHKKSVVEGLKNHHEKLEMLIRINDDMPLTDREFYLFMRERVSKQELFLPLVHQEENLFKLVLNEASLPLALEQGQTYNLYVTDYLSTNKEEDEDELEDSAYDSDSEEEEEEVKEADINTDIESEEKTSNYKRRLKMEIEKPELTFLENKDAMLCIIPYRTDKGNASLKIKRELKVVKFNHIELNKGCMLSLSGYAGVLSAEHPYEIKEAKLLLKKNGEEPIEHRFPVNITHIKDEVIEYRDDQHVPQLYQFLAEVPLEELTYSLNKRFVYRFYLEFICDVNGVEETLTTTSLVLGDRSNKLKGLVQIHKRNDVPIRYEVYRKKKRQTLGIRINDYTMKTRAKYYVKSKWKKFKKKISKIKKVRNRLVTRTFKTTFKLASKLSVKKKTVVFESFNGKQFSCNPRGIYEYMKEHHPEYTLIWSVKKGHEAPFKEKGIYYINRLSLKWIFAMARAEYWVVNSRLPLWVPKPDHTTYLQTWHGTPLKRLAMDMDEVHMPGTNTKKYKKNFTKEASNWDYLISPNAYSTEIFTRAFQFQKTMIESGYPRNDFLHNQNNEETMRALKQKMNLPLDKKLILYAPTWRDDQFYKKGQYKFDLDLDLHELRAAIGDEYIIILRMHYLVAENFDLGPYEGFAYDFSHYEDIRDLYMISDLLITDYSSVFFDYANLKRPMLFYVPDIETYRDKLRGFYFDFEQEAPGPLVKETASVIDWVRETEQPDFTLPASFAPFYEKFCYLETGESSKRVVEVVFDKKHNA</sequence>
<dbReference type="GO" id="GO:0047355">
    <property type="term" value="F:CDP-glycerol glycerophosphotransferase activity"/>
    <property type="evidence" value="ECO:0007669"/>
    <property type="project" value="UniProtKB-EC"/>
</dbReference>
<dbReference type="GeneID" id="61768828"/>
<dbReference type="InterPro" id="IPR007554">
    <property type="entry name" value="Glycerophosphate_synth"/>
</dbReference>
<dbReference type="SUPFAM" id="SSF53756">
    <property type="entry name" value="UDP-Glycosyltransferase/glycogen phosphorylase"/>
    <property type="match status" value="1"/>
</dbReference>
<dbReference type="GO" id="GO:0005886">
    <property type="term" value="C:plasma membrane"/>
    <property type="evidence" value="ECO:0007669"/>
    <property type="project" value="UniProtKB-SubCell"/>
</dbReference>
<evidence type="ECO:0000313" key="9">
    <source>
        <dbReference type="Proteomes" id="UP000325032"/>
    </source>
</evidence>
<keyword evidence="5" id="KW-0777">Teichoic acid biosynthesis</keyword>
<keyword evidence="4 8" id="KW-0808">Transferase</keyword>
<dbReference type="PANTHER" id="PTHR37316">
    <property type="entry name" value="TEICHOIC ACID GLYCEROL-PHOSPHATE PRIMASE"/>
    <property type="match status" value="1"/>
</dbReference>
<dbReference type="RefSeq" id="WP_149126218.1">
    <property type="nucleotide sequence ID" value="NZ_CP043404.1"/>
</dbReference>
<dbReference type="PANTHER" id="PTHR37316:SF3">
    <property type="entry name" value="TEICHOIC ACID GLYCEROL-PHOSPHATE TRANSFERASE"/>
    <property type="match status" value="1"/>
</dbReference>
<keyword evidence="3" id="KW-1003">Cell membrane</keyword>
<reference evidence="8 9" key="1">
    <citation type="journal article" date="2018" name="Plant Biotechnol. Rep.">
        <title>Diversity and antifungal activity of endophytic bacteria associated with Panax ginseng seedlings.</title>
        <authorList>
            <person name="Park J.M."/>
            <person name="Hong C.E."/>
            <person name="Jo S.H."/>
        </authorList>
    </citation>
    <scope>NUCLEOTIDE SEQUENCE [LARGE SCALE GENOMIC DNA]</scope>
    <source>
        <strain evidence="8 9">PgKB20</strain>
    </source>
</reference>
<comment type="subcellular location">
    <subcellularLocation>
        <location evidence="1">Cell membrane</location>
        <topology evidence="1">Peripheral membrane protein</topology>
    </subcellularLocation>
</comment>
<evidence type="ECO:0000313" key="8">
    <source>
        <dbReference type="EMBL" id="QEK63816.1"/>
    </source>
</evidence>
<evidence type="ECO:0000256" key="2">
    <source>
        <dbReference type="ARBA" id="ARBA00010488"/>
    </source>
</evidence>
<evidence type="ECO:0000256" key="5">
    <source>
        <dbReference type="ARBA" id="ARBA00022944"/>
    </source>
</evidence>
<dbReference type="InterPro" id="IPR043148">
    <property type="entry name" value="TagF_C"/>
</dbReference>
<keyword evidence="6" id="KW-0472">Membrane</keyword>
<feature type="region of interest" description="Disordered" evidence="7">
    <location>
        <begin position="94"/>
        <end position="122"/>
    </location>
</feature>
<dbReference type="EC" id="2.7.8.12" evidence="8"/>
<dbReference type="Gene3D" id="3.40.50.11820">
    <property type="match status" value="1"/>
</dbReference>
<evidence type="ECO:0000256" key="1">
    <source>
        <dbReference type="ARBA" id="ARBA00004202"/>
    </source>
</evidence>
<organism evidence="8 9">
    <name type="scientific">Bacillus safensis</name>
    <dbReference type="NCBI Taxonomy" id="561879"/>
    <lineage>
        <taxon>Bacteria</taxon>
        <taxon>Bacillati</taxon>
        <taxon>Bacillota</taxon>
        <taxon>Bacilli</taxon>
        <taxon>Bacillales</taxon>
        <taxon>Bacillaceae</taxon>
        <taxon>Bacillus</taxon>
    </lineage>
</organism>
<accession>A0A5C0WHT7</accession>
<dbReference type="InterPro" id="IPR043149">
    <property type="entry name" value="TagF_N"/>
</dbReference>
<dbReference type="Pfam" id="PF04464">
    <property type="entry name" value="Glyphos_transf"/>
    <property type="match status" value="1"/>
</dbReference>
<evidence type="ECO:0000256" key="3">
    <source>
        <dbReference type="ARBA" id="ARBA00022475"/>
    </source>
</evidence>
<dbReference type="EMBL" id="CP043404">
    <property type="protein sequence ID" value="QEK63816.1"/>
    <property type="molecule type" value="Genomic_DNA"/>
</dbReference>
<dbReference type="Gene3D" id="3.40.50.12580">
    <property type="match status" value="1"/>
</dbReference>
<dbReference type="InterPro" id="IPR051612">
    <property type="entry name" value="Teichoic_Acid_Biosynth"/>
</dbReference>
<proteinExistence type="inferred from homology"/>
<comment type="similarity">
    <text evidence="2">Belongs to the CDP-glycerol glycerophosphotransferase family.</text>
</comment>
<evidence type="ECO:0000256" key="4">
    <source>
        <dbReference type="ARBA" id="ARBA00022679"/>
    </source>
</evidence>
<evidence type="ECO:0000256" key="7">
    <source>
        <dbReference type="SAM" id="MobiDB-lite"/>
    </source>
</evidence>
<dbReference type="Proteomes" id="UP000325032">
    <property type="component" value="Chromosome"/>
</dbReference>
<dbReference type="AlphaFoldDB" id="A0A5C0WHT7"/>
<dbReference type="GO" id="GO:0019350">
    <property type="term" value="P:teichoic acid biosynthetic process"/>
    <property type="evidence" value="ECO:0007669"/>
    <property type="project" value="UniProtKB-KW"/>
</dbReference>
<evidence type="ECO:0000256" key="6">
    <source>
        <dbReference type="ARBA" id="ARBA00023136"/>
    </source>
</evidence>
<keyword evidence="9" id="KW-1185">Reference proteome</keyword>
<name>A0A5C0WHT7_BACIA</name>